<feature type="binding site" evidence="10">
    <location>
        <position position="386"/>
    </location>
    <ligand>
        <name>Zn(2+)</name>
        <dbReference type="ChEBI" id="CHEBI:29105"/>
    </ligand>
</feature>
<feature type="binding site" evidence="10">
    <location>
        <begin position="36"/>
        <end position="40"/>
    </location>
    <ligand>
        <name>NAD(+)</name>
        <dbReference type="ChEBI" id="CHEBI:57540"/>
    </ligand>
</feature>
<dbReference type="InterPro" id="IPR010994">
    <property type="entry name" value="RuvA_2-like"/>
</dbReference>
<evidence type="ECO:0000256" key="10">
    <source>
        <dbReference type="HAMAP-Rule" id="MF_01588"/>
    </source>
</evidence>
<feature type="binding site" evidence="10">
    <location>
        <position position="276"/>
    </location>
    <ligand>
        <name>NAD(+)</name>
        <dbReference type="ChEBI" id="CHEBI:57540"/>
    </ligand>
</feature>
<keyword evidence="10" id="KW-0460">Magnesium</keyword>
<evidence type="ECO:0000256" key="4">
    <source>
        <dbReference type="ARBA" id="ARBA00022723"/>
    </source>
</evidence>
<keyword evidence="2 10" id="KW-0436">Ligase</keyword>
<feature type="binding site" evidence="10">
    <location>
        <position position="164"/>
    </location>
    <ligand>
        <name>NAD(+)</name>
        <dbReference type="ChEBI" id="CHEBI:57540"/>
    </ligand>
</feature>
<comment type="catalytic activity">
    <reaction evidence="9 10">
        <text>NAD(+) + (deoxyribonucleotide)n-3'-hydroxyl + 5'-phospho-(deoxyribonucleotide)m = (deoxyribonucleotide)n+m + AMP + beta-nicotinamide D-nucleotide.</text>
        <dbReference type="EC" id="6.5.1.2"/>
    </reaction>
</comment>
<comment type="similarity">
    <text evidence="10">Belongs to the NAD-dependent DNA ligase family. LigA subfamily.</text>
</comment>
<dbReference type="GO" id="GO:0003911">
    <property type="term" value="F:DNA ligase (NAD+) activity"/>
    <property type="evidence" value="ECO:0007669"/>
    <property type="project" value="UniProtKB-UniRule"/>
</dbReference>
<keyword evidence="3 10" id="KW-0235">DNA replication</keyword>
<evidence type="ECO:0000256" key="8">
    <source>
        <dbReference type="ARBA" id="ARBA00023204"/>
    </source>
</evidence>
<dbReference type="Pfam" id="PF03120">
    <property type="entry name" value="OB_DNA_ligase"/>
    <property type="match status" value="1"/>
</dbReference>
<evidence type="ECO:0000256" key="3">
    <source>
        <dbReference type="ARBA" id="ARBA00022705"/>
    </source>
</evidence>
<feature type="binding site" evidence="10">
    <location>
        <position position="135"/>
    </location>
    <ligand>
        <name>NAD(+)</name>
        <dbReference type="ChEBI" id="CHEBI:57540"/>
    </ligand>
</feature>
<dbReference type="Gene3D" id="2.40.50.140">
    <property type="entry name" value="Nucleic acid-binding proteins"/>
    <property type="match status" value="1"/>
</dbReference>
<dbReference type="SUPFAM" id="SSF56091">
    <property type="entry name" value="DNA ligase/mRNA capping enzyme, catalytic domain"/>
    <property type="match status" value="1"/>
</dbReference>
<feature type="binding site" evidence="10">
    <location>
        <position position="365"/>
    </location>
    <ligand>
        <name>Zn(2+)</name>
        <dbReference type="ChEBI" id="CHEBI:29105"/>
    </ligand>
</feature>
<dbReference type="SUPFAM" id="SSF50249">
    <property type="entry name" value="Nucleic acid-binding proteins"/>
    <property type="match status" value="1"/>
</dbReference>
<dbReference type="InterPro" id="IPR013839">
    <property type="entry name" value="DNAligase_adenylation"/>
</dbReference>
<keyword evidence="5 10" id="KW-0227">DNA damage</keyword>
<protein>
    <recommendedName>
        <fullName evidence="10">DNA ligase</fullName>
        <ecNumber evidence="10">6.5.1.2</ecNumber>
    </recommendedName>
    <alternativeName>
        <fullName evidence="10">Polydeoxyribonucleotide synthase [NAD(+)]</fullName>
    </alternativeName>
</protein>
<keyword evidence="13" id="KW-1185">Reference proteome</keyword>
<dbReference type="Pfam" id="PF00533">
    <property type="entry name" value="BRCT"/>
    <property type="match status" value="1"/>
</dbReference>
<gene>
    <name evidence="10" type="primary">ligA</name>
    <name evidence="12" type="ORF">DKT75_11865</name>
</gene>
<dbReference type="InterPro" id="IPR001679">
    <property type="entry name" value="DNA_ligase"/>
</dbReference>
<dbReference type="Gene3D" id="1.10.150.20">
    <property type="entry name" value="5' to 3' exonuclease, C-terminal subdomain"/>
    <property type="match status" value="2"/>
</dbReference>
<dbReference type="Gene3D" id="3.40.50.10190">
    <property type="entry name" value="BRCT domain"/>
    <property type="match status" value="1"/>
</dbReference>
<evidence type="ECO:0000256" key="7">
    <source>
        <dbReference type="ARBA" id="ARBA00023027"/>
    </source>
</evidence>
<evidence type="ECO:0000256" key="6">
    <source>
        <dbReference type="ARBA" id="ARBA00022833"/>
    </source>
</evidence>
<feature type="binding site" evidence="10">
    <location>
        <position position="381"/>
    </location>
    <ligand>
        <name>Zn(2+)</name>
        <dbReference type="ChEBI" id="CHEBI:29105"/>
    </ligand>
</feature>
<accession>A0A317CAS3</accession>
<evidence type="ECO:0000256" key="2">
    <source>
        <dbReference type="ARBA" id="ARBA00022598"/>
    </source>
</evidence>
<dbReference type="EMBL" id="QGKL01000032">
    <property type="protein sequence ID" value="PWQ95724.1"/>
    <property type="molecule type" value="Genomic_DNA"/>
</dbReference>
<evidence type="ECO:0000256" key="9">
    <source>
        <dbReference type="ARBA" id="ARBA00034005"/>
    </source>
</evidence>
<dbReference type="CDD" id="cd17748">
    <property type="entry name" value="BRCT_DNA_ligase_like"/>
    <property type="match status" value="1"/>
</dbReference>
<comment type="caution">
    <text evidence="10">Lacks conserved residue(s) required for the propagation of feature annotation.</text>
</comment>
<dbReference type="Proteomes" id="UP000245506">
    <property type="component" value="Unassembled WGS sequence"/>
</dbReference>
<sequence length="619" mass="68029">MSQAIKPAADMTTKELVTFLQEANQAYRSGEPIIADETYDQIYLKTLQQREPNHPFLNAVEPESDVVSTNKKVRHETPMLSTDKAYTQEEITAYVNRVLKIAEKLKLPLDTIQFRITPKLDGMAARYSNDILATRGNGQLGNDITRNIARGLQTLGGANAGTGEIVISKRYFDDNLSDQFSHPRNFVTGLIGADNLSPEAVEAMQDKVVRFVPYTLLNQELCNANTLSTRAEELCAKVESECEYPVDGSVIDVMDEQLRAEMGSTNHHHNWQIAKKLAGETATTTVEGITWQTGRTGRITPVLNVTTINLSGADISNVTGHNAGNIRNLNVGIGAQIEIVRSGEVIPKLLAVVKEGEEAVIPATCSACDAPAEMERDFLVCQNNECVAKVEARLQHFFTILGNIDLFGPRTIEILVSNNVVDLPTIYKQTAADFEAMGFGAKQSTNLVEQLERSRSEPVEDWRFLAAFGIHHLGRGDSRKLLRVHKLETLNTLTKDQMLEIVGFGEITAEAIPISLAKNWPVISEMLALNFTLLSDEPVEAIESPITGKHIVFTGSMELPRGDMQEQARKLGATVQTSVNKKTEMLVIGDKVGAKKIEKAESLGTQVITVADYLALISD</sequence>
<evidence type="ECO:0000256" key="1">
    <source>
        <dbReference type="ARBA" id="ARBA00004067"/>
    </source>
</evidence>
<evidence type="ECO:0000313" key="12">
    <source>
        <dbReference type="EMBL" id="PWQ95724.1"/>
    </source>
</evidence>
<dbReference type="SMART" id="SM00532">
    <property type="entry name" value="LIGANc"/>
    <property type="match status" value="1"/>
</dbReference>
<feature type="active site" description="N6-AMP-lysine intermediate" evidence="10">
    <location>
        <position position="119"/>
    </location>
</feature>
<dbReference type="InterPro" id="IPR036420">
    <property type="entry name" value="BRCT_dom_sf"/>
</dbReference>
<dbReference type="InterPro" id="IPR012340">
    <property type="entry name" value="NA-bd_OB-fold"/>
</dbReference>
<evidence type="ECO:0000256" key="5">
    <source>
        <dbReference type="ARBA" id="ARBA00022763"/>
    </source>
</evidence>
<keyword evidence="8 10" id="KW-0234">DNA repair</keyword>
<comment type="cofactor">
    <cofactor evidence="10">
        <name>Mg(2+)</name>
        <dbReference type="ChEBI" id="CHEBI:18420"/>
    </cofactor>
    <cofactor evidence="10">
        <name>Mn(2+)</name>
        <dbReference type="ChEBI" id="CHEBI:29035"/>
    </cofactor>
</comment>
<dbReference type="OrthoDB" id="9759736at2"/>
<dbReference type="SUPFAM" id="SSF52113">
    <property type="entry name" value="BRCT domain"/>
    <property type="match status" value="1"/>
</dbReference>
<dbReference type="GO" id="GO:0046872">
    <property type="term" value="F:metal ion binding"/>
    <property type="evidence" value="ECO:0007669"/>
    <property type="project" value="UniProtKB-KW"/>
</dbReference>
<dbReference type="PIRSF" id="PIRSF001604">
    <property type="entry name" value="LigA"/>
    <property type="match status" value="1"/>
</dbReference>
<dbReference type="EC" id="6.5.1.2" evidence="10"/>
<keyword evidence="6 10" id="KW-0862">Zinc</keyword>
<dbReference type="Gene3D" id="3.30.470.30">
    <property type="entry name" value="DNA ligase/mRNA capping enzyme"/>
    <property type="match status" value="2"/>
</dbReference>
<organism evidence="12 13">
    <name type="scientific">Leucothrix arctica</name>
    <dbReference type="NCBI Taxonomy" id="1481894"/>
    <lineage>
        <taxon>Bacteria</taxon>
        <taxon>Pseudomonadati</taxon>
        <taxon>Pseudomonadota</taxon>
        <taxon>Gammaproteobacteria</taxon>
        <taxon>Thiotrichales</taxon>
        <taxon>Thiotrichaceae</taxon>
        <taxon>Leucothrix</taxon>
    </lineage>
</organism>
<evidence type="ECO:0000313" key="13">
    <source>
        <dbReference type="Proteomes" id="UP000245506"/>
    </source>
</evidence>
<dbReference type="InterPro" id="IPR004150">
    <property type="entry name" value="NAD_DNA_ligase_OB"/>
</dbReference>
<evidence type="ECO:0000259" key="11">
    <source>
        <dbReference type="PROSITE" id="PS50172"/>
    </source>
</evidence>
<dbReference type="PROSITE" id="PS50172">
    <property type="entry name" value="BRCT"/>
    <property type="match status" value="1"/>
</dbReference>
<dbReference type="GO" id="GO:0006260">
    <property type="term" value="P:DNA replication"/>
    <property type="evidence" value="ECO:0007669"/>
    <property type="project" value="UniProtKB-KW"/>
</dbReference>
<keyword evidence="10" id="KW-0464">Manganese</keyword>
<feature type="binding site" evidence="10">
    <location>
        <position position="368"/>
    </location>
    <ligand>
        <name>Zn(2+)</name>
        <dbReference type="ChEBI" id="CHEBI:29105"/>
    </ligand>
</feature>
<dbReference type="SUPFAM" id="SSF47781">
    <property type="entry name" value="RuvA domain 2-like"/>
    <property type="match status" value="1"/>
</dbReference>
<dbReference type="InterPro" id="IPR013840">
    <property type="entry name" value="DNAligase_N"/>
</dbReference>
<dbReference type="GO" id="GO:0006281">
    <property type="term" value="P:DNA repair"/>
    <property type="evidence" value="ECO:0007669"/>
    <property type="project" value="UniProtKB-KW"/>
</dbReference>
<comment type="function">
    <text evidence="1 10">DNA ligase that catalyzes the formation of phosphodiester linkages between 5'-phosphoryl and 3'-hydroxyl groups in double-stranded DNA using NAD as a coenzyme and as the energy source for the reaction. It is essential for DNA replication and repair of damaged DNA.</text>
</comment>
<proteinExistence type="inferred from homology"/>
<keyword evidence="7 10" id="KW-0520">NAD</keyword>
<reference evidence="12 13" key="1">
    <citation type="submission" date="2018-05" db="EMBL/GenBank/DDBJ databases">
        <title>Leucothrix arctica sp. nov., isolated from Arctic seawater.</title>
        <authorList>
            <person name="Choi A."/>
            <person name="Baek K."/>
        </authorList>
    </citation>
    <scope>NUCLEOTIDE SEQUENCE [LARGE SCALE GENOMIC DNA]</scope>
    <source>
        <strain evidence="12 13">IMCC9719</strain>
    </source>
</reference>
<dbReference type="RefSeq" id="WP_109823652.1">
    <property type="nucleotide sequence ID" value="NZ_QGKL01000032.1"/>
</dbReference>
<feature type="binding site" evidence="10">
    <location>
        <begin position="81"/>
        <end position="82"/>
    </location>
    <ligand>
        <name>NAD(+)</name>
        <dbReference type="ChEBI" id="CHEBI:57540"/>
    </ligand>
</feature>
<feature type="domain" description="BRCT" evidence="11">
    <location>
        <begin position="541"/>
        <end position="619"/>
    </location>
</feature>
<comment type="caution">
    <text evidence="12">The sequence shown here is derived from an EMBL/GenBank/DDBJ whole genome shotgun (WGS) entry which is preliminary data.</text>
</comment>
<dbReference type="InterPro" id="IPR001357">
    <property type="entry name" value="BRCT_dom"/>
</dbReference>
<dbReference type="Pfam" id="PF01653">
    <property type="entry name" value="DNA_ligase_aden"/>
    <property type="match status" value="1"/>
</dbReference>
<dbReference type="HAMAP" id="MF_01588">
    <property type="entry name" value="DNA_ligase_A"/>
    <property type="match status" value="1"/>
</dbReference>
<name>A0A317CAS3_9GAMM</name>
<dbReference type="AlphaFoldDB" id="A0A317CAS3"/>
<keyword evidence="4 10" id="KW-0479">Metal-binding</keyword>